<reference evidence="2" key="5">
    <citation type="journal article" date="2021" name="G3 (Bethesda)">
        <title>Aegilops tauschii genome assembly Aet v5.0 features greater sequence contiguity and improved annotation.</title>
        <authorList>
            <person name="Wang L."/>
            <person name="Zhu T."/>
            <person name="Rodriguez J.C."/>
            <person name="Deal K.R."/>
            <person name="Dubcovsky J."/>
            <person name="McGuire P.E."/>
            <person name="Lux T."/>
            <person name="Spannagl M."/>
            <person name="Mayer K.F.X."/>
            <person name="Baldrich P."/>
            <person name="Meyers B.C."/>
            <person name="Huo N."/>
            <person name="Gu Y.Q."/>
            <person name="Zhou H."/>
            <person name="Devos K.M."/>
            <person name="Bennetzen J.L."/>
            <person name="Unver T."/>
            <person name="Budak H."/>
            <person name="Gulick P.J."/>
            <person name="Galiba G."/>
            <person name="Kalapos B."/>
            <person name="Nelson D.R."/>
            <person name="Li P."/>
            <person name="You F.M."/>
            <person name="Luo M.C."/>
            <person name="Dvorak J."/>
        </authorList>
    </citation>
    <scope>NUCLEOTIDE SEQUENCE [LARGE SCALE GENOMIC DNA]</scope>
    <source>
        <strain evidence="2">cv. AL8/78</strain>
    </source>
</reference>
<proteinExistence type="predicted"/>
<name>A0A453LBF7_AEGTS</name>
<evidence type="ECO:0000256" key="1">
    <source>
        <dbReference type="SAM" id="MobiDB-lite"/>
    </source>
</evidence>
<dbReference type="AlphaFoldDB" id="A0A453LBF7"/>
<reference evidence="3" key="1">
    <citation type="journal article" date="2014" name="Science">
        <title>Ancient hybridizations among the ancestral genomes of bread wheat.</title>
        <authorList>
            <consortium name="International Wheat Genome Sequencing Consortium,"/>
            <person name="Marcussen T."/>
            <person name="Sandve S.R."/>
            <person name="Heier L."/>
            <person name="Spannagl M."/>
            <person name="Pfeifer M."/>
            <person name="Jakobsen K.S."/>
            <person name="Wulff B.B."/>
            <person name="Steuernagel B."/>
            <person name="Mayer K.F."/>
            <person name="Olsen O.A."/>
        </authorList>
    </citation>
    <scope>NUCLEOTIDE SEQUENCE [LARGE SCALE GENOMIC DNA]</scope>
    <source>
        <strain evidence="3">cv. AL8/78</strain>
    </source>
</reference>
<dbReference type="Gramene" id="AET5Gv20697100.3">
    <property type="protein sequence ID" value="AET5Gv20697100.3"/>
    <property type="gene ID" value="AET5Gv20697100"/>
</dbReference>
<reference evidence="3" key="2">
    <citation type="journal article" date="2017" name="Nat. Plants">
        <title>The Aegilops tauschii genome reveals multiple impacts of transposons.</title>
        <authorList>
            <person name="Zhao G."/>
            <person name="Zou C."/>
            <person name="Li K."/>
            <person name="Wang K."/>
            <person name="Li T."/>
            <person name="Gao L."/>
            <person name="Zhang X."/>
            <person name="Wang H."/>
            <person name="Yang Z."/>
            <person name="Liu X."/>
            <person name="Jiang W."/>
            <person name="Mao L."/>
            <person name="Kong X."/>
            <person name="Jiao Y."/>
            <person name="Jia J."/>
        </authorList>
    </citation>
    <scope>NUCLEOTIDE SEQUENCE [LARGE SCALE GENOMIC DNA]</scope>
    <source>
        <strain evidence="3">cv. AL8/78</strain>
    </source>
</reference>
<dbReference type="EnsemblPlants" id="AET5Gv20697100.3">
    <property type="protein sequence ID" value="AET5Gv20697100.3"/>
    <property type="gene ID" value="AET5Gv20697100"/>
</dbReference>
<protein>
    <submittedName>
        <fullName evidence="2">Uncharacterized protein</fullName>
    </submittedName>
</protein>
<evidence type="ECO:0000313" key="3">
    <source>
        <dbReference type="Proteomes" id="UP000015105"/>
    </source>
</evidence>
<organism evidence="2 3">
    <name type="scientific">Aegilops tauschii subsp. strangulata</name>
    <name type="common">Goatgrass</name>
    <dbReference type="NCBI Taxonomy" id="200361"/>
    <lineage>
        <taxon>Eukaryota</taxon>
        <taxon>Viridiplantae</taxon>
        <taxon>Streptophyta</taxon>
        <taxon>Embryophyta</taxon>
        <taxon>Tracheophyta</taxon>
        <taxon>Spermatophyta</taxon>
        <taxon>Magnoliopsida</taxon>
        <taxon>Liliopsida</taxon>
        <taxon>Poales</taxon>
        <taxon>Poaceae</taxon>
        <taxon>BOP clade</taxon>
        <taxon>Pooideae</taxon>
        <taxon>Triticodae</taxon>
        <taxon>Triticeae</taxon>
        <taxon>Triticinae</taxon>
        <taxon>Aegilops</taxon>
    </lineage>
</organism>
<dbReference type="Proteomes" id="UP000015105">
    <property type="component" value="Chromosome 5D"/>
</dbReference>
<evidence type="ECO:0000313" key="2">
    <source>
        <dbReference type="EnsemblPlants" id="AET5Gv20697100.3"/>
    </source>
</evidence>
<keyword evidence="3" id="KW-1185">Reference proteome</keyword>
<accession>A0A453LBF7</accession>
<feature type="region of interest" description="Disordered" evidence="1">
    <location>
        <begin position="1"/>
        <end position="94"/>
    </location>
</feature>
<reference evidence="2" key="3">
    <citation type="journal article" date="2017" name="Nature">
        <title>Genome sequence of the progenitor of the wheat D genome Aegilops tauschii.</title>
        <authorList>
            <person name="Luo M.C."/>
            <person name="Gu Y.Q."/>
            <person name="Puiu D."/>
            <person name="Wang H."/>
            <person name="Twardziok S.O."/>
            <person name="Deal K.R."/>
            <person name="Huo N."/>
            <person name="Zhu T."/>
            <person name="Wang L."/>
            <person name="Wang Y."/>
            <person name="McGuire P.E."/>
            <person name="Liu S."/>
            <person name="Long H."/>
            <person name="Ramasamy R.K."/>
            <person name="Rodriguez J.C."/>
            <person name="Van S.L."/>
            <person name="Yuan L."/>
            <person name="Wang Z."/>
            <person name="Xia Z."/>
            <person name="Xiao L."/>
            <person name="Anderson O.D."/>
            <person name="Ouyang S."/>
            <person name="Liang Y."/>
            <person name="Zimin A.V."/>
            <person name="Pertea G."/>
            <person name="Qi P."/>
            <person name="Bennetzen J.L."/>
            <person name="Dai X."/>
            <person name="Dawson M.W."/>
            <person name="Muller H.G."/>
            <person name="Kugler K."/>
            <person name="Rivarola-Duarte L."/>
            <person name="Spannagl M."/>
            <person name="Mayer K.F.X."/>
            <person name="Lu F.H."/>
            <person name="Bevan M.W."/>
            <person name="Leroy P."/>
            <person name="Li P."/>
            <person name="You F.M."/>
            <person name="Sun Q."/>
            <person name="Liu Z."/>
            <person name="Lyons E."/>
            <person name="Wicker T."/>
            <person name="Salzberg S.L."/>
            <person name="Devos K.M."/>
            <person name="Dvorak J."/>
        </authorList>
    </citation>
    <scope>NUCLEOTIDE SEQUENCE [LARGE SCALE GENOMIC DNA]</scope>
    <source>
        <strain evidence="2">cv. AL8/78</strain>
    </source>
</reference>
<reference evidence="2" key="4">
    <citation type="submission" date="2019-03" db="UniProtKB">
        <authorList>
            <consortium name="EnsemblPlants"/>
        </authorList>
    </citation>
    <scope>IDENTIFICATION</scope>
</reference>
<sequence length="132" mass="14627">CCGANACARPTQLPACSNPLCKKETEHAQKGNRGGRTRPPSQTARPSPRLPPTRRAKPIRIEPSPSRIHPWTDPTPTWRRRGPEAARGRRGHCKQTPIPPIWNAMCSAKFLVQFDIVWMDSLVTGVDLQASS</sequence>